<dbReference type="Pfam" id="PF01850">
    <property type="entry name" value="PIN"/>
    <property type="match status" value="1"/>
</dbReference>
<accession>E8X4H4</accession>
<sequence length="139" mass="15437">MLTYVFEASSLLRFLDNEAGADRVKELLNLSRNGVCHAEISAVHWGEMVSTIARKRGLQHVAELSKLPAPYHLNIIPATADRAHRAGLIKFTQKIPYADAFAVELASDSPDHILITADFDMKPAENDIQIEFLPTKQTP</sequence>
<evidence type="ECO:0000313" key="2">
    <source>
        <dbReference type="EMBL" id="ADW68301.1"/>
    </source>
</evidence>
<evidence type="ECO:0000313" key="3">
    <source>
        <dbReference type="Proteomes" id="UP000000343"/>
    </source>
</evidence>
<dbReference type="InterPro" id="IPR002716">
    <property type="entry name" value="PIN_dom"/>
</dbReference>
<feature type="domain" description="PIN" evidence="1">
    <location>
        <begin position="4"/>
        <end position="122"/>
    </location>
</feature>
<evidence type="ECO:0000259" key="1">
    <source>
        <dbReference type="Pfam" id="PF01850"/>
    </source>
</evidence>
<dbReference type="Proteomes" id="UP000000343">
    <property type="component" value="Chromosome"/>
</dbReference>
<proteinExistence type="predicted"/>
<dbReference type="RefSeq" id="WP_013579624.1">
    <property type="nucleotide sequence ID" value="NC_015064.1"/>
</dbReference>
<dbReference type="HOGENOM" id="CLU_135601_1_1_0"/>
<dbReference type="SUPFAM" id="SSF88723">
    <property type="entry name" value="PIN domain-like"/>
    <property type="match status" value="1"/>
</dbReference>
<dbReference type="PaxDb" id="1198114-AciX9_1238"/>
<dbReference type="KEGG" id="acm:AciX9_1238"/>
<keyword evidence="3" id="KW-1185">Reference proteome</keyword>
<dbReference type="EMBL" id="CP002480">
    <property type="protein sequence ID" value="ADW68301.1"/>
    <property type="molecule type" value="Genomic_DNA"/>
</dbReference>
<reference evidence="3" key="1">
    <citation type="submission" date="2011-01" db="EMBL/GenBank/DDBJ databases">
        <title>Complete sequence of chromosome of Acidobacterium sp. MP5ACTX9.</title>
        <authorList>
            <consortium name="US DOE Joint Genome Institute"/>
            <person name="Lucas S."/>
            <person name="Copeland A."/>
            <person name="Lapidus A."/>
            <person name="Cheng J.-F."/>
            <person name="Goodwin L."/>
            <person name="Pitluck S."/>
            <person name="Teshima H."/>
            <person name="Detter J.C."/>
            <person name="Han C."/>
            <person name="Tapia R."/>
            <person name="Land M."/>
            <person name="Hauser L."/>
            <person name="Kyrpides N."/>
            <person name="Ivanova N."/>
            <person name="Ovchinnikova G."/>
            <person name="Pagani I."/>
            <person name="Rawat S.R."/>
            <person name="Mannisto M."/>
            <person name="Haggblom M.M."/>
            <person name="Woyke T."/>
        </authorList>
    </citation>
    <scope>NUCLEOTIDE SEQUENCE [LARGE SCALE GENOMIC DNA]</scope>
    <source>
        <strain evidence="3">MP5ACTX9</strain>
    </source>
</reference>
<dbReference type="InterPro" id="IPR029060">
    <property type="entry name" value="PIN-like_dom_sf"/>
</dbReference>
<dbReference type="AlphaFoldDB" id="E8X4H4"/>
<gene>
    <name evidence="2" type="ordered locus">AciX9_1238</name>
</gene>
<dbReference type="Gene3D" id="3.40.50.1010">
    <property type="entry name" value="5'-nuclease"/>
    <property type="match status" value="1"/>
</dbReference>
<name>E8X4H4_GRATM</name>
<dbReference type="OrthoDB" id="122215at2"/>
<dbReference type="STRING" id="1198114.AciX9_1238"/>
<protein>
    <recommendedName>
        <fullName evidence="1">PIN domain-containing protein</fullName>
    </recommendedName>
</protein>
<organism evidence="3">
    <name type="scientific">Granulicella tundricola (strain ATCC BAA-1859 / DSM 23138 / MP5ACTX9)</name>
    <dbReference type="NCBI Taxonomy" id="1198114"/>
    <lineage>
        <taxon>Bacteria</taxon>
        <taxon>Pseudomonadati</taxon>
        <taxon>Acidobacteriota</taxon>
        <taxon>Terriglobia</taxon>
        <taxon>Terriglobales</taxon>
        <taxon>Acidobacteriaceae</taxon>
        <taxon>Granulicella</taxon>
    </lineage>
</organism>
<dbReference type="eggNOG" id="COG4113">
    <property type="taxonomic scope" value="Bacteria"/>
</dbReference>